<organism evidence="1 2">
    <name type="scientific">Araneus ventricosus</name>
    <name type="common">Orbweaver spider</name>
    <name type="synonym">Epeira ventricosa</name>
    <dbReference type="NCBI Taxonomy" id="182803"/>
    <lineage>
        <taxon>Eukaryota</taxon>
        <taxon>Metazoa</taxon>
        <taxon>Ecdysozoa</taxon>
        <taxon>Arthropoda</taxon>
        <taxon>Chelicerata</taxon>
        <taxon>Arachnida</taxon>
        <taxon>Araneae</taxon>
        <taxon>Araneomorphae</taxon>
        <taxon>Entelegynae</taxon>
        <taxon>Araneoidea</taxon>
        <taxon>Araneidae</taxon>
        <taxon>Araneus</taxon>
    </lineage>
</organism>
<dbReference type="Proteomes" id="UP000499080">
    <property type="component" value="Unassembled WGS sequence"/>
</dbReference>
<protein>
    <submittedName>
        <fullName evidence="1">Uncharacterized protein</fullName>
    </submittedName>
</protein>
<gene>
    <name evidence="1" type="ORF">AVEN_30298_1</name>
</gene>
<evidence type="ECO:0000313" key="2">
    <source>
        <dbReference type="Proteomes" id="UP000499080"/>
    </source>
</evidence>
<sequence length="113" mass="12831">MSCNVCRGVAYTCCLRYPHRKKSLGVKSGERRGHSWKPPYPIICSPNSSTRISDMDTTTENAAYPKIKYRIEDGHVLSVKPLCAGIFCLQNVDEVEKNYQYDEACTLIDFSLF</sequence>
<keyword evidence="2" id="KW-1185">Reference proteome</keyword>
<evidence type="ECO:0000313" key="1">
    <source>
        <dbReference type="EMBL" id="GBN93909.1"/>
    </source>
</evidence>
<accession>A0A4Y2T394</accession>
<proteinExistence type="predicted"/>
<reference evidence="1 2" key="1">
    <citation type="journal article" date="2019" name="Sci. Rep.">
        <title>Orb-weaving spider Araneus ventricosus genome elucidates the spidroin gene catalogue.</title>
        <authorList>
            <person name="Kono N."/>
            <person name="Nakamura H."/>
            <person name="Ohtoshi R."/>
            <person name="Moran D.A.P."/>
            <person name="Shinohara A."/>
            <person name="Yoshida Y."/>
            <person name="Fujiwara M."/>
            <person name="Mori M."/>
            <person name="Tomita M."/>
            <person name="Arakawa K."/>
        </authorList>
    </citation>
    <scope>NUCLEOTIDE SEQUENCE [LARGE SCALE GENOMIC DNA]</scope>
</reference>
<dbReference type="OrthoDB" id="8379732at2759"/>
<comment type="caution">
    <text evidence="1">The sequence shown here is derived from an EMBL/GenBank/DDBJ whole genome shotgun (WGS) entry which is preliminary data.</text>
</comment>
<name>A0A4Y2T394_ARAVE</name>
<dbReference type="AlphaFoldDB" id="A0A4Y2T394"/>
<dbReference type="EMBL" id="BGPR01025204">
    <property type="protein sequence ID" value="GBN93909.1"/>
    <property type="molecule type" value="Genomic_DNA"/>
</dbReference>